<protein>
    <submittedName>
        <fullName evidence="1">Uncharacterized protein</fullName>
    </submittedName>
</protein>
<keyword evidence="2" id="KW-1185">Reference proteome</keyword>
<name>A0A7J0DIC4_9ERIC</name>
<sequence length="74" mass="7697">MEPVDRKQGNETILEVFEIGADQKPLGGVAGEVIRAEEGGNHRRNASAMLEEPIPLQNSGGLTGIGGLLGSLSN</sequence>
<comment type="caution">
    <text evidence="1">The sequence shown here is derived from an EMBL/GenBank/DDBJ whole genome shotgun (WGS) entry which is preliminary data.</text>
</comment>
<evidence type="ECO:0000313" key="1">
    <source>
        <dbReference type="EMBL" id="GFS35868.1"/>
    </source>
</evidence>
<gene>
    <name evidence="1" type="ORF">Acr_00g0042590</name>
</gene>
<dbReference type="AlphaFoldDB" id="A0A7J0DIC4"/>
<organism evidence="1 2">
    <name type="scientific">Actinidia rufa</name>
    <dbReference type="NCBI Taxonomy" id="165716"/>
    <lineage>
        <taxon>Eukaryota</taxon>
        <taxon>Viridiplantae</taxon>
        <taxon>Streptophyta</taxon>
        <taxon>Embryophyta</taxon>
        <taxon>Tracheophyta</taxon>
        <taxon>Spermatophyta</taxon>
        <taxon>Magnoliopsida</taxon>
        <taxon>eudicotyledons</taxon>
        <taxon>Gunneridae</taxon>
        <taxon>Pentapetalae</taxon>
        <taxon>asterids</taxon>
        <taxon>Ericales</taxon>
        <taxon>Actinidiaceae</taxon>
        <taxon>Actinidia</taxon>
    </lineage>
</organism>
<accession>A0A7J0DIC4</accession>
<evidence type="ECO:0000313" key="2">
    <source>
        <dbReference type="Proteomes" id="UP000585474"/>
    </source>
</evidence>
<reference evidence="2" key="1">
    <citation type="submission" date="2019-07" db="EMBL/GenBank/DDBJ databases">
        <title>De Novo Assembly of kiwifruit Actinidia rufa.</title>
        <authorList>
            <person name="Sugita-Konishi S."/>
            <person name="Sato K."/>
            <person name="Mori E."/>
            <person name="Abe Y."/>
            <person name="Kisaki G."/>
            <person name="Hamano K."/>
            <person name="Suezawa K."/>
            <person name="Otani M."/>
            <person name="Fukuda T."/>
            <person name="Manabe T."/>
            <person name="Gomi K."/>
            <person name="Tabuchi M."/>
            <person name="Akimitsu K."/>
            <person name="Kataoka I."/>
        </authorList>
    </citation>
    <scope>NUCLEOTIDE SEQUENCE [LARGE SCALE GENOMIC DNA]</scope>
    <source>
        <strain evidence="2">cv. Fuchu</strain>
    </source>
</reference>
<proteinExistence type="predicted"/>
<dbReference type="EMBL" id="BJWL01000238">
    <property type="protein sequence ID" value="GFS35868.1"/>
    <property type="molecule type" value="Genomic_DNA"/>
</dbReference>
<dbReference type="Proteomes" id="UP000585474">
    <property type="component" value="Unassembled WGS sequence"/>
</dbReference>